<evidence type="ECO:0000313" key="3">
    <source>
        <dbReference type="EMBL" id="KAK0722840.1"/>
    </source>
</evidence>
<dbReference type="PANTHER" id="PTHR43662:SF11">
    <property type="entry name" value="WSC DOMAIN-CONTAINING PROTEIN"/>
    <property type="match status" value="1"/>
</dbReference>
<dbReference type="Pfam" id="PF09362">
    <property type="entry name" value="DUF1996"/>
    <property type="match status" value="1"/>
</dbReference>
<dbReference type="AlphaFoldDB" id="A0AA40E0U9"/>
<reference evidence="3" key="1">
    <citation type="submission" date="2023-06" db="EMBL/GenBank/DDBJ databases">
        <title>Genome-scale phylogeny and comparative genomics of the fungal order Sordariales.</title>
        <authorList>
            <consortium name="Lawrence Berkeley National Laboratory"/>
            <person name="Hensen N."/>
            <person name="Bonometti L."/>
            <person name="Westerberg I."/>
            <person name="Brannstrom I.O."/>
            <person name="Guillou S."/>
            <person name="Cros-Aarteil S."/>
            <person name="Calhoun S."/>
            <person name="Haridas S."/>
            <person name="Kuo A."/>
            <person name="Mondo S."/>
            <person name="Pangilinan J."/>
            <person name="Riley R."/>
            <person name="LaButti K."/>
            <person name="Andreopoulos B."/>
            <person name="Lipzen A."/>
            <person name="Chen C."/>
            <person name="Yanf M."/>
            <person name="Daum C."/>
            <person name="Ng V."/>
            <person name="Clum A."/>
            <person name="Steindorff A."/>
            <person name="Ohm R."/>
            <person name="Martin F."/>
            <person name="Silar P."/>
            <person name="Natvig D."/>
            <person name="Lalanne C."/>
            <person name="Gautier V."/>
            <person name="Ament-velasquez S.L."/>
            <person name="Kruys A."/>
            <person name="Hutchinson M.I."/>
            <person name="Powell A.J."/>
            <person name="Barry K."/>
            <person name="Miller A.N."/>
            <person name="Grigoriev I.V."/>
            <person name="Debuchy R."/>
            <person name="Gladieux P."/>
            <person name="Thoren M.H."/>
            <person name="Johannesson H."/>
        </authorList>
    </citation>
    <scope>NUCLEOTIDE SEQUENCE</scope>
    <source>
        <strain evidence="3">SMH2392-1A</strain>
    </source>
</reference>
<feature type="compositionally biased region" description="Low complexity" evidence="1">
    <location>
        <begin position="363"/>
        <end position="398"/>
    </location>
</feature>
<dbReference type="Pfam" id="PF01822">
    <property type="entry name" value="WSC"/>
    <property type="match status" value="1"/>
</dbReference>
<evidence type="ECO:0000259" key="2">
    <source>
        <dbReference type="PROSITE" id="PS51212"/>
    </source>
</evidence>
<evidence type="ECO:0000313" key="4">
    <source>
        <dbReference type="Proteomes" id="UP001172101"/>
    </source>
</evidence>
<feature type="non-terminal residue" evidence="3">
    <location>
        <position position="562"/>
    </location>
</feature>
<dbReference type="SMART" id="SM00321">
    <property type="entry name" value="WSC"/>
    <property type="match status" value="1"/>
</dbReference>
<accession>A0AA40E0U9</accession>
<comment type="caution">
    <text evidence="3">The sequence shown here is derived from an EMBL/GenBank/DDBJ whole genome shotgun (WGS) entry which is preliminary data.</text>
</comment>
<feature type="non-terminal residue" evidence="3">
    <location>
        <position position="1"/>
    </location>
</feature>
<protein>
    <recommendedName>
        <fullName evidence="2">WSC domain-containing protein</fullName>
    </recommendedName>
</protein>
<feature type="domain" description="WSC" evidence="2">
    <location>
        <begin position="448"/>
        <end position="540"/>
    </location>
</feature>
<proteinExistence type="predicted"/>
<organism evidence="3 4">
    <name type="scientific">Lasiosphaeria miniovina</name>
    <dbReference type="NCBI Taxonomy" id="1954250"/>
    <lineage>
        <taxon>Eukaryota</taxon>
        <taxon>Fungi</taxon>
        <taxon>Dikarya</taxon>
        <taxon>Ascomycota</taxon>
        <taxon>Pezizomycotina</taxon>
        <taxon>Sordariomycetes</taxon>
        <taxon>Sordariomycetidae</taxon>
        <taxon>Sordariales</taxon>
        <taxon>Lasiosphaeriaceae</taxon>
        <taxon>Lasiosphaeria</taxon>
    </lineage>
</organism>
<dbReference type="InterPro" id="IPR002889">
    <property type="entry name" value="WSC_carb-bd"/>
</dbReference>
<dbReference type="InterPro" id="IPR018535">
    <property type="entry name" value="DUF1996"/>
</dbReference>
<dbReference type="PANTHER" id="PTHR43662">
    <property type="match status" value="1"/>
</dbReference>
<dbReference type="EMBL" id="JAUIRO010000003">
    <property type="protein sequence ID" value="KAK0722840.1"/>
    <property type="molecule type" value="Genomic_DNA"/>
</dbReference>
<dbReference type="PROSITE" id="PS51212">
    <property type="entry name" value="WSC"/>
    <property type="match status" value="1"/>
</dbReference>
<dbReference type="GeneID" id="85319307"/>
<keyword evidence="4" id="KW-1185">Reference proteome</keyword>
<gene>
    <name evidence="3" type="ORF">B0T26DRAFT_619096</name>
</gene>
<dbReference type="RefSeq" id="XP_060298764.1">
    <property type="nucleotide sequence ID" value="XM_060436037.1"/>
</dbReference>
<dbReference type="Proteomes" id="UP001172101">
    <property type="component" value="Unassembled WGS sequence"/>
</dbReference>
<feature type="region of interest" description="Disordered" evidence="1">
    <location>
        <begin position="363"/>
        <end position="412"/>
    </location>
</feature>
<sequence length="562" mass="59132">VLATSVVAVKDKTKRTFAVLHHYGKGPLTTCRADPIINPGVPSSHTHMVMGASNFGFNATGESLRQSRCTTALPKADLSAYWVPQLYFKDPIDGHFESVKMDYMNVYYFFEASNDDIKAFPVGLQMISGNAALRTPPRTTDVSNIDPSKGAVSPAAITCPRSGYNPPSWLPGSDGTTSGIQNGNNNGEGIGFPLQDCDGLYSPMRTDLHFPSCYNPQAGLTNYKTNMQFPVGVSGGKNDCPAGWIHVPQLFYEIYWNTHDFAPRFKDLLGKESPFVFANGDVTGYSMHGDFIAGWDETALQQIIDNCDVGTSGMDNCPGLIGGLNDRSTSCNIDCPLTEQVLGSMTKLPGNNPLSGYKYGTGASSGSAGAGAPASQPQASSPPKQSPPAQTSSSSQAAPAPPNTPAAGVTTTVLDTTTVWMTTTAYGKDGAAAPTGAPAPGNQPDVAGFKYAGCFKDGQTRTLSGEIRPNLGKISNTNCVTYCTSKGFKVAGTEYGGQCYCGNTLAGSAKLAESACSMKCEGAAGQTCGGSWALSVYTKDGTIPSAPAKRHLRNHIHHRSNP</sequence>
<evidence type="ECO:0000256" key="1">
    <source>
        <dbReference type="SAM" id="MobiDB-lite"/>
    </source>
</evidence>
<name>A0AA40E0U9_9PEZI</name>